<keyword evidence="2" id="KW-0813">Transport</keyword>
<dbReference type="PANTHER" id="PTHR33376">
    <property type="match status" value="1"/>
</dbReference>
<protein>
    <recommendedName>
        <fullName evidence="7">TRAP-type C4-dicarboxylate transport system substrate-binding protein</fullName>
    </recommendedName>
</protein>
<dbReference type="Gene3D" id="3.40.190.170">
    <property type="entry name" value="Bacterial extracellular solute-binding protein, family 7"/>
    <property type="match status" value="1"/>
</dbReference>
<name>A0A4R0J9B1_9ACTN</name>
<dbReference type="GO" id="GO:0055085">
    <property type="term" value="P:transmembrane transport"/>
    <property type="evidence" value="ECO:0007669"/>
    <property type="project" value="InterPro"/>
</dbReference>
<dbReference type="Proteomes" id="UP000292695">
    <property type="component" value="Unassembled WGS sequence"/>
</dbReference>
<dbReference type="PANTHER" id="PTHR33376:SF7">
    <property type="entry name" value="C4-DICARBOXYLATE-BINDING PROTEIN DCTB"/>
    <property type="match status" value="1"/>
</dbReference>
<dbReference type="AlphaFoldDB" id="A0A4R0J9B1"/>
<dbReference type="NCBIfam" id="NF037995">
    <property type="entry name" value="TRAP_S1"/>
    <property type="match status" value="1"/>
</dbReference>
<feature type="chain" id="PRO_5020337687" description="TRAP-type C4-dicarboxylate transport system substrate-binding protein" evidence="4">
    <location>
        <begin position="30"/>
        <end position="494"/>
    </location>
</feature>
<dbReference type="Pfam" id="PF03480">
    <property type="entry name" value="DctP"/>
    <property type="match status" value="1"/>
</dbReference>
<keyword evidence="6" id="KW-1185">Reference proteome</keyword>
<evidence type="ECO:0000313" key="6">
    <source>
        <dbReference type="Proteomes" id="UP000292695"/>
    </source>
</evidence>
<dbReference type="EMBL" id="SJKA01000001">
    <property type="protein sequence ID" value="TCC43303.1"/>
    <property type="molecule type" value="Genomic_DNA"/>
</dbReference>
<sequence>MNVLRRRGLSYSLVGIMLMAPLGCSGAKAVDKAGGDSAVLTLATIDDVNDNGQSFGPQAFVDNLRTVSGGKLKVEIKKNYGEGDAQAESAIVKAIAAGEIDGGWPSTRAFAGAGITSLKAVEAPMTITSYTAEKQLVTAPVAKSLLASLDSTGVVGLGLAVGPLRRPFAAKKPLLGPADWTGTRFRTYNSPVQEDAIRALGGTPVNFGIEWGGEVKAGRLRGAEFDVPQYARNDTVLALQVTANVVLWPKVFVLSFSRQRFEALTEQQRSWIRDAAQRATRASVEATYEESAIAGEMCSDGIRFITATPGEVAGLRRKLQPVLDRLAADPKSGPMLKDIQAIATANPLADVPNVPEACRQTGKEAPAAKIPQQVSALPSGVYRVEITLEDVHAAGLDNSDGNSGTWTLTVRNGTFEVRCRPIGDPSDDCGGTITDGVLGAGDLRGTGHQVWLVPKGKDHPVQFTWAVDGNTLVLSESSAPKGAEMILEPWQKIG</sequence>
<accession>A0A4R0J9B1</accession>
<dbReference type="OrthoDB" id="4847419at2"/>
<feature type="signal peptide" evidence="4">
    <location>
        <begin position="1"/>
        <end position="29"/>
    </location>
</feature>
<keyword evidence="3 4" id="KW-0732">Signal</keyword>
<evidence type="ECO:0000256" key="1">
    <source>
        <dbReference type="ARBA" id="ARBA00009023"/>
    </source>
</evidence>
<organism evidence="5 6">
    <name type="scientific">Kribbella sindirgiensis</name>
    <dbReference type="NCBI Taxonomy" id="1124744"/>
    <lineage>
        <taxon>Bacteria</taxon>
        <taxon>Bacillati</taxon>
        <taxon>Actinomycetota</taxon>
        <taxon>Actinomycetes</taxon>
        <taxon>Propionibacteriales</taxon>
        <taxon>Kribbellaceae</taxon>
        <taxon>Kribbella</taxon>
    </lineage>
</organism>
<reference evidence="5 6" key="1">
    <citation type="submission" date="2019-02" db="EMBL/GenBank/DDBJ databases">
        <title>Kribbella capetownensis sp. nov. and Kribbella speibonae sp. nov., isolated from soil.</title>
        <authorList>
            <person name="Curtis S.M."/>
            <person name="Norton I."/>
            <person name="Everest G.J."/>
            <person name="Meyers P.R."/>
        </authorList>
    </citation>
    <scope>NUCLEOTIDE SEQUENCE [LARGE SCALE GENOMIC DNA]</scope>
    <source>
        <strain evidence="5 6">DSM 27082</strain>
    </source>
</reference>
<evidence type="ECO:0000256" key="2">
    <source>
        <dbReference type="ARBA" id="ARBA00022448"/>
    </source>
</evidence>
<dbReference type="InterPro" id="IPR038404">
    <property type="entry name" value="TRAP_DctP_sf"/>
</dbReference>
<dbReference type="RefSeq" id="WP_131284158.1">
    <property type="nucleotide sequence ID" value="NZ_SJKA01000001.1"/>
</dbReference>
<evidence type="ECO:0000256" key="3">
    <source>
        <dbReference type="ARBA" id="ARBA00022729"/>
    </source>
</evidence>
<comment type="similarity">
    <text evidence="1">Belongs to the bacterial solute-binding protein 7 family.</text>
</comment>
<comment type="caution">
    <text evidence="5">The sequence shown here is derived from an EMBL/GenBank/DDBJ whole genome shotgun (WGS) entry which is preliminary data.</text>
</comment>
<evidence type="ECO:0000313" key="5">
    <source>
        <dbReference type="EMBL" id="TCC43303.1"/>
    </source>
</evidence>
<gene>
    <name evidence="5" type="ORF">E0H50_02155</name>
</gene>
<proteinExistence type="inferred from homology"/>
<dbReference type="InterPro" id="IPR018389">
    <property type="entry name" value="DctP_fam"/>
</dbReference>
<evidence type="ECO:0000256" key="4">
    <source>
        <dbReference type="SAM" id="SignalP"/>
    </source>
</evidence>
<evidence type="ECO:0008006" key="7">
    <source>
        <dbReference type="Google" id="ProtNLM"/>
    </source>
</evidence>